<evidence type="ECO:0000313" key="7">
    <source>
        <dbReference type="Proteomes" id="UP001328107"/>
    </source>
</evidence>
<dbReference type="EMBL" id="BTRK01000002">
    <property type="protein sequence ID" value="GMR35527.1"/>
    <property type="molecule type" value="Genomic_DNA"/>
</dbReference>
<evidence type="ECO:0000256" key="3">
    <source>
        <dbReference type="ARBA" id="ARBA00022989"/>
    </source>
</evidence>
<dbReference type="PANTHER" id="PTHR23510">
    <property type="entry name" value="INNER MEMBRANE TRANSPORT PROTEIN YAJR"/>
    <property type="match status" value="1"/>
</dbReference>
<proteinExistence type="predicted"/>
<organism evidence="6 7">
    <name type="scientific">Pristionchus mayeri</name>
    <dbReference type="NCBI Taxonomy" id="1317129"/>
    <lineage>
        <taxon>Eukaryota</taxon>
        <taxon>Metazoa</taxon>
        <taxon>Ecdysozoa</taxon>
        <taxon>Nematoda</taxon>
        <taxon>Chromadorea</taxon>
        <taxon>Rhabditida</taxon>
        <taxon>Rhabditina</taxon>
        <taxon>Diplogasteromorpha</taxon>
        <taxon>Diplogasteroidea</taxon>
        <taxon>Neodiplogasteridae</taxon>
        <taxon>Pristionchus</taxon>
    </lineage>
</organism>
<dbReference type="PANTHER" id="PTHR23510:SF25">
    <property type="entry name" value="MFS DOMAIN-CONTAINING PROTEIN"/>
    <property type="match status" value="1"/>
</dbReference>
<dbReference type="InterPro" id="IPR036259">
    <property type="entry name" value="MFS_trans_sf"/>
</dbReference>
<keyword evidence="2 5" id="KW-0812">Transmembrane</keyword>
<gene>
    <name evidence="6" type="ORF">PMAYCL1PPCAC_05722</name>
</gene>
<comment type="subcellular location">
    <subcellularLocation>
        <location evidence="1">Membrane</location>
        <topology evidence="1">Multi-pass membrane protein</topology>
    </subcellularLocation>
</comment>
<dbReference type="AlphaFoldDB" id="A0AAN4Z6P2"/>
<evidence type="ECO:0000256" key="4">
    <source>
        <dbReference type="ARBA" id="ARBA00023136"/>
    </source>
</evidence>
<evidence type="ECO:0000313" key="6">
    <source>
        <dbReference type="EMBL" id="GMR35527.1"/>
    </source>
</evidence>
<dbReference type="Proteomes" id="UP001328107">
    <property type="component" value="Unassembled WGS sequence"/>
</dbReference>
<evidence type="ECO:0000256" key="2">
    <source>
        <dbReference type="ARBA" id="ARBA00022692"/>
    </source>
</evidence>
<evidence type="ECO:0000256" key="1">
    <source>
        <dbReference type="ARBA" id="ARBA00004141"/>
    </source>
</evidence>
<protein>
    <recommendedName>
        <fullName evidence="8">Membrane transporter</fullName>
    </recommendedName>
</protein>
<dbReference type="Gene3D" id="1.20.1250.20">
    <property type="entry name" value="MFS general substrate transporter like domains"/>
    <property type="match status" value="1"/>
</dbReference>
<keyword evidence="3 5" id="KW-1133">Transmembrane helix</keyword>
<evidence type="ECO:0000256" key="5">
    <source>
        <dbReference type="SAM" id="Phobius"/>
    </source>
</evidence>
<accession>A0AAN4Z6P2</accession>
<feature type="non-terminal residue" evidence="6">
    <location>
        <position position="1"/>
    </location>
</feature>
<keyword evidence="4 5" id="KW-0472">Membrane</keyword>
<dbReference type="SUPFAM" id="SSF103473">
    <property type="entry name" value="MFS general substrate transporter"/>
    <property type="match status" value="1"/>
</dbReference>
<comment type="caution">
    <text evidence="6">The sequence shown here is derived from an EMBL/GenBank/DDBJ whole genome shotgun (WGS) entry which is preliminary data.</text>
</comment>
<sequence length="165" mass="17871">TSGSAIIFRSYVARLSAHADRQTACAFLNAGEMIAIVSGPGIQGLAGLIDGDVYIADWLRWFKLNKYTAPIWICLLISIGTLIITTVFFKEPQEDDIVGKGIKQCIILESLNHNVLQLKSLDAFVIVGCLVEKCIGSFGSSTSLTLAAPFITATFNTDKYSTFLS</sequence>
<evidence type="ECO:0008006" key="8">
    <source>
        <dbReference type="Google" id="ProtNLM"/>
    </source>
</evidence>
<name>A0AAN4Z6P2_9BILA</name>
<feature type="non-terminal residue" evidence="6">
    <location>
        <position position="165"/>
    </location>
</feature>
<feature type="transmembrane region" description="Helical" evidence="5">
    <location>
        <begin position="69"/>
        <end position="89"/>
    </location>
</feature>
<dbReference type="InterPro" id="IPR051068">
    <property type="entry name" value="MFS_Domain-Containing_Protein"/>
</dbReference>
<dbReference type="GO" id="GO:0005765">
    <property type="term" value="C:lysosomal membrane"/>
    <property type="evidence" value="ECO:0007669"/>
    <property type="project" value="TreeGrafter"/>
</dbReference>
<keyword evidence="7" id="KW-1185">Reference proteome</keyword>
<reference evidence="7" key="1">
    <citation type="submission" date="2022-10" db="EMBL/GenBank/DDBJ databases">
        <title>Genome assembly of Pristionchus species.</title>
        <authorList>
            <person name="Yoshida K."/>
            <person name="Sommer R.J."/>
        </authorList>
    </citation>
    <scope>NUCLEOTIDE SEQUENCE [LARGE SCALE GENOMIC DNA]</scope>
    <source>
        <strain evidence="7">RS5460</strain>
    </source>
</reference>